<protein>
    <recommendedName>
        <fullName evidence="6">Ribosomal processing cysteine protease Prp</fullName>
    </recommendedName>
</protein>
<keyword evidence="4" id="KW-0788">Thiol protease</keyword>
<evidence type="ECO:0000256" key="3">
    <source>
        <dbReference type="ARBA" id="ARBA00022801"/>
    </source>
</evidence>
<dbReference type="GO" id="GO:0005840">
    <property type="term" value="C:ribosome"/>
    <property type="evidence" value="ECO:0007669"/>
    <property type="project" value="UniProtKB-KW"/>
</dbReference>
<dbReference type="InterPro" id="IPR007422">
    <property type="entry name" value="Peptidase_Prp"/>
</dbReference>
<dbReference type="InterPro" id="IPR036764">
    <property type="entry name" value="Peptidase_Prp_sf"/>
</dbReference>
<evidence type="ECO:0000256" key="1">
    <source>
        <dbReference type="ARBA" id="ARBA00022517"/>
    </source>
</evidence>
<dbReference type="SUPFAM" id="SSF118010">
    <property type="entry name" value="TM1457-like"/>
    <property type="match status" value="1"/>
</dbReference>
<comment type="similarity">
    <text evidence="5">Belongs to the Prp family.</text>
</comment>
<dbReference type="GO" id="GO:0042254">
    <property type="term" value="P:ribosome biogenesis"/>
    <property type="evidence" value="ECO:0007669"/>
    <property type="project" value="UniProtKB-KW"/>
</dbReference>
<proteinExistence type="inferred from homology"/>
<keyword evidence="7" id="KW-0689">Ribosomal protein</keyword>
<dbReference type="Pfam" id="PF04327">
    <property type="entry name" value="Peptidase_Prp"/>
    <property type="match status" value="1"/>
</dbReference>
<dbReference type="AlphaFoldDB" id="A0A1C6I0N2"/>
<accession>A0A1C6I0N2</accession>
<organism evidence="7">
    <name type="scientific">uncultured Anaerotruncus sp</name>
    <dbReference type="NCBI Taxonomy" id="905011"/>
    <lineage>
        <taxon>Bacteria</taxon>
        <taxon>Bacillati</taxon>
        <taxon>Bacillota</taxon>
        <taxon>Clostridia</taxon>
        <taxon>Eubacteriales</taxon>
        <taxon>Oscillospiraceae</taxon>
        <taxon>Anaerotruncus</taxon>
        <taxon>environmental samples</taxon>
    </lineage>
</organism>
<evidence type="ECO:0000313" key="7">
    <source>
        <dbReference type="EMBL" id="SCJ63361.1"/>
    </source>
</evidence>
<evidence type="ECO:0000256" key="6">
    <source>
        <dbReference type="ARBA" id="ARBA00044538"/>
    </source>
</evidence>
<gene>
    <name evidence="7" type="ORF">SAMEA3545359_01155</name>
</gene>
<evidence type="ECO:0000256" key="5">
    <source>
        <dbReference type="ARBA" id="ARBA00044503"/>
    </source>
</evidence>
<dbReference type="Gene3D" id="3.30.70.1490">
    <property type="entry name" value="Cysteine protease Prp"/>
    <property type="match status" value="1"/>
</dbReference>
<reference evidence="7" key="1">
    <citation type="submission" date="2015-09" db="EMBL/GenBank/DDBJ databases">
        <authorList>
            <consortium name="Pathogen Informatics"/>
        </authorList>
    </citation>
    <scope>NUCLEOTIDE SEQUENCE</scope>
    <source>
        <strain evidence="7">2789STDY5834896</strain>
    </source>
</reference>
<dbReference type="GO" id="GO:0006508">
    <property type="term" value="P:proteolysis"/>
    <property type="evidence" value="ECO:0007669"/>
    <property type="project" value="UniProtKB-KW"/>
</dbReference>
<keyword evidence="1" id="KW-0690">Ribosome biogenesis</keyword>
<evidence type="ECO:0000256" key="4">
    <source>
        <dbReference type="ARBA" id="ARBA00022807"/>
    </source>
</evidence>
<dbReference type="PANTHER" id="PTHR39178:SF1">
    <property type="entry name" value="RIBOSOMAL-PROCESSING CYSTEINE PROTEASE PRP"/>
    <property type="match status" value="1"/>
</dbReference>
<keyword evidence="3" id="KW-0378">Hydrolase</keyword>
<keyword evidence="2" id="KW-0645">Protease</keyword>
<dbReference type="GO" id="GO:0008234">
    <property type="term" value="F:cysteine-type peptidase activity"/>
    <property type="evidence" value="ECO:0007669"/>
    <property type="project" value="UniProtKB-KW"/>
</dbReference>
<keyword evidence="7" id="KW-0687">Ribonucleoprotein</keyword>
<dbReference type="PANTHER" id="PTHR39178">
    <property type="entry name" value="HYPOTHETICAL RIBOSOME-ASSOCIATED PROTEIN"/>
    <property type="match status" value="1"/>
</dbReference>
<dbReference type="CDD" id="cd16332">
    <property type="entry name" value="Prp-like"/>
    <property type="match status" value="1"/>
</dbReference>
<dbReference type="EMBL" id="FMHG01000001">
    <property type="protein sequence ID" value="SCJ63361.1"/>
    <property type="molecule type" value="Genomic_DNA"/>
</dbReference>
<name>A0A1C6I0N2_9FIRM</name>
<sequence>MIKARFCRQNGQVVQFRCSGHAGYADRGQDIVCAAVTSAVQMTANALTECAHLPAVVTATEGEIAIEYTGGGKTAQILFDSLHLQLTLLMQDHPKHIQVTDTEV</sequence>
<evidence type="ECO:0000256" key="2">
    <source>
        <dbReference type="ARBA" id="ARBA00022670"/>
    </source>
</evidence>